<proteinExistence type="predicted"/>
<dbReference type="AlphaFoldDB" id="A0A376GI74"/>
<dbReference type="InterPro" id="IPR041304">
    <property type="entry name" value="AbiTii"/>
</dbReference>
<accession>A0A376GI74</accession>
<dbReference type="RefSeq" id="WP_115001785.1">
    <property type="nucleotide sequence ID" value="NZ_UFXS01000001.1"/>
</dbReference>
<dbReference type="Pfam" id="PF18864">
    <property type="entry name" value="AbiTii"/>
    <property type="match status" value="1"/>
</dbReference>
<gene>
    <name evidence="2" type="ORF">NCTC13456_03337</name>
</gene>
<evidence type="ECO:0000313" key="2">
    <source>
        <dbReference type="EMBL" id="STD59670.1"/>
    </source>
</evidence>
<dbReference type="EMBL" id="UFXS01000001">
    <property type="protein sequence ID" value="STD59670.1"/>
    <property type="molecule type" value="Genomic_DNA"/>
</dbReference>
<protein>
    <recommendedName>
        <fullName evidence="1">AbiTii domain-containing protein</fullName>
    </recommendedName>
</protein>
<evidence type="ECO:0000313" key="3">
    <source>
        <dbReference type="Proteomes" id="UP000254737"/>
    </source>
</evidence>
<evidence type="ECO:0000259" key="1">
    <source>
        <dbReference type="Pfam" id="PF18864"/>
    </source>
</evidence>
<reference evidence="2 3" key="1">
    <citation type="submission" date="2018-06" db="EMBL/GenBank/DDBJ databases">
        <authorList>
            <consortium name="Pathogen Informatics"/>
            <person name="Doyle S."/>
        </authorList>
    </citation>
    <scope>NUCLEOTIDE SEQUENCE [LARGE SCALE GENOMIC DNA]</scope>
    <source>
        <strain evidence="2 3">NCTC13456</strain>
    </source>
</reference>
<feature type="domain" description="AbiTii" evidence="1">
    <location>
        <begin position="2"/>
        <end position="200"/>
    </location>
</feature>
<organism evidence="2 3">
    <name type="scientific">Empedobacter falsenii</name>
    <dbReference type="NCBI Taxonomy" id="343874"/>
    <lineage>
        <taxon>Bacteria</taxon>
        <taxon>Pseudomonadati</taxon>
        <taxon>Bacteroidota</taxon>
        <taxon>Flavobacteriia</taxon>
        <taxon>Flavobacteriales</taxon>
        <taxon>Weeksellaceae</taxon>
        <taxon>Empedobacter</taxon>
    </lineage>
</organism>
<name>A0A376GI74_9FLAO</name>
<dbReference type="Proteomes" id="UP000254737">
    <property type="component" value="Unassembled WGS sequence"/>
</dbReference>
<sequence length="309" mass="35124">MELVSQIINELMNTNEYSLDSALLKTKVLASRIQNKELLEWANSELIGYESIENLPEYRRKIPNGLNGDYINGNIQYTNQQIPTTGLPEKIENSLRFVDFTNSVKELESFCYKEKTSIIKSPLRAEIVGLINNNWSEMGNPYLNLYNVNRVISKTSIEGILSNVRNKLLDFMLKIDEQFGNLTEIKDLRDKNTEITKIVNNTIINNNGDGNVLNTGNNNSIENKPKIQKNSIEELANELQKNKVPEQDILELIEIIQNEQPLFDENKFGNKVNTWIAKMVSKTVDGTWNVGIGMAGNILATAIQNYYGM</sequence>